<evidence type="ECO:0000313" key="1">
    <source>
        <dbReference type="EMBL" id="KAF7475712.1"/>
    </source>
</evidence>
<dbReference type="Proteomes" id="UP000335636">
    <property type="component" value="Unassembled WGS sequence"/>
</dbReference>
<organism evidence="2 3">
    <name type="scientific">Marmota monax</name>
    <name type="common">Woodchuck</name>
    <dbReference type="NCBI Taxonomy" id="9995"/>
    <lineage>
        <taxon>Eukaryota</taxon>
        <taxon>Metazoa</taxon>
        <taxon>Chordata</taxon>
        <taxon>Craniata</taxon>
        <taxon>Vertebrata</taxon>
        <taxon>Euteleostomi</taxon>
        <taxon>Mammalia</taxon>
        <taxon>Eutheria</taxon>
        <taxon>Euarchontoglires</taxon>
        <taxon>Glires</taxon>
        <taxon>Rodentia</taxon>
        <taxon>Sciuromorpha</taxon>
        <taxon>Sciuridae</taxon>
        <taxon>Xerinae</taxon>
        <taxon>Marmotini</taxon>
        <taxon>Marmota</taxon>
    </lineage>
</organism>
<accession>A0A5E4AYL9</accession>
<reference evidence="2 3" key="1">
    <citation type="submission" date="2019-04" db="EMBL/GenBank/DDBJ databases">
        <authorList>
            <person name="Alioto T."/>
            <person name="Alioto T."/>
        </authorList>
    </citation>
    <scope>NUCLEOTIDE SEQUENCE [LARGE SCALE GENOMIC DNA]</scope>
</reference>
<gene>
    <name evidence="1" type="ORF">GHT09_013406</name>
    <name evidence="2" type="ORF">MONAX_5E043689</name>
</gene>
<evidence type="ECO:0000313" key="3">
    <source>
        <dbReference type="Proteomes" id="UP000335636"/>
    </source>
</evidence>
<evidence type="ECO:0000313" key="2">
    <source>
        <dbReference type="EMBL" id="VTJ62285.1"/>
    </source>
</evidence>
<keyword evidence="3" id="KW-1185">Reference proteome</keyword>
<dbReference type="EMBL" id="WJEC01002945">
    <property type="protein sequence ID" value="KAF7475712.1"/>
    <property type="molecule type" value="Genomic_DNA"/>
</dbReference>
<sequence length="108" mass="11451">MNPSVEDLAVWFAAHAHCARLTLTQARGLLTTSPPPTTILCSVSLGNLLPQFGLNPTHLEGESNFTAPHGATPSQLYLFPSDLTQQTDHVSFGGLAEKNEAGNVVPSK</sequence>
<dbReference type="AlphaFoldDB" id="A0A5E4AYL9"/>
<name>A0A5E4AYL9_MARMO</name>
<dbReference type="EMBL" id="CABDUW010000195">
    <property type="protein sequence ID" value="VTJ62285.1"/>
    <property type="molecule type" value="Genomic_DNA"/>
</dbReference>
<proteinExistence type="predicted"/>
<reference evidence="1" key="2">
    <citation type="submission" date="2020-08" db="EMBL/GenBank/DDBJ databases">
        <authorList>
            <person name="Shumante A."/>
            <person name="Zimin A.V."/>
            <person name="Puiu D."/>
            <person name="Salzberg S.L."/>
        </authorList>
    </citation>
    <scope>NUCLEOTIDE SEQUENCE</scope>
    <source>
        <strain evidence="1">WC2-LM</strain>
        <tissue evidence="1">Liver</tissue>
    </source>
</reference>
<protein>
    <submittedName>
        <fullName evidence="2">Uncharacterized protein</fullName>
    </submittedName>
</protein>
<dbReference type="Proteomes" id="UP000662637">
    <property type="component" value="Unassembled WGS sequence"/>
</dbReference>